<evidence type="ECO:0000313" key="2">
    <source>
        <dbReference type="EMBL" id="CUC10299.1"/>
    </source>
</evidence>
<organism evidence="2">
    <name type="scientific">Chromera velia CCMP2878</name>
    <dbReference type="NCBI Taxonomy" id="1169474"/>
    <lineage>
        <taxon>Eukaryota</taxon>
        <taxon>Sar</taxon>
        <taxon>Alveolata</taxon>
        <taxon>Colpodellida</taxon>
        <taxon>Chromeraceae</taxon>
        <taxon>Chromera</taxon>
    </lineage>
</organism>
<feature type="compositionally biased region" description="Low complexity" evidence="1">
    <location>
        <begin position="155"/>
        <end position="169"/>
    </location>
</feature>
<name>A0A0K6S9R4_9ALVE</name>
<feature type="compositionally biased region" description="Low complexity" evidence="1">
    <location>
        <begin position="223"/>
        <end position="242"/>
    </location>
</feature>
<protein>
    <submittedName>
        <fullName evidence="2">Uncharacterized protein</fullName>
    </submittedName>
</protein>
<feature type="compositionally biased region" description="Basic and acidic residues" evidence="1">
    <location>
        <begin position="117"/>
        <end position="148"/>
    </location>
</feature>
<feature type="compositionally biased region" description="Low complexity" evidence="1">
    <location>
        <begin position="592"/>
        <end position="610"/>
    </location>
</feature>
<feature type="compositionally biased region" description="Basic residues" evidence="1">
    <location>
        <begin position="372"/>
        <end position="383"/>
    </location>
</feature>
<feature type="compositionally biased region" description="Basic and acidic residues" evidence="1">
    <location>
        <begin position="409"/>
        <end position="419"/>
    </location>
</feature>
<feature type="compositionally biased region" description="Low complexity" evidence="1">
    <location>
        <begin position="385"/>
        <end position="397"/>
    </location>
</feature>
<sequence length="629" mass="69288">MCIVNVNVFIDFCVQIENLVEGRPWHARWTGWTDLLSPVSNSIHAKLAMQVWKDFKKFMRKNHPEQWKKMKRSVRMMKRGAQDLPAFIETVVLPMSCKYPDHTASLFLNRAALPTTIDRRRPRDRETERETDRMRSTRQRPDPIEALRKSQQQKAAGSAVSPSSSGALSDFDTPVSPASSSSSSFGERKMKGSDSEGERKRAREMKAAEGRRGPSRPSPQIISFPPHTVSSSSSSQSPTTSPLNLGNPTNLTSHSSADSTWVSWKQQTEEKERGGSMRYSPSDSEADHPHSLPPLHFERTEDKEMGRREKREGERATEGLQEEEEGCRDGGRVEEEGLGRRGTSLSSSVPSSSFSSSFLSSPSSFEETERVRGRRRGIGKKKGISGEPSLPLSGSPPADGMRKGKGSLLKKETGRKEKGSGSSPVVLLSASGHTARSCLMEQTERQRAIAGVHGDLYSKREGTEGREENKSRIKKKKKRHSETERGAFPQFPGKKESPSLFSASLSPNSAARRVVRLYSGRRGGEETVPVVERSSFSSFSSASSSMFFQNETERSGKEENCQQNSSVCSVPTTAVSRSSSVVSCPSPPHPPVHALSNPINIPGSPSSSRPFMSRGRKGVSQKDALAFIF</sequence>
<evidence type="ECO:0000256" key="1">
    <source>
        <dbReference type="SAM" id="MobiDB-lite"/>
    </source>
</evidence>
<gene>
    <name evidence="2" type="ORF">Cvel_30218.t2</name>
</gene>
<feature type="compositionally biased region" description="Basic and acidic residues" evidence="1">
    <location>
        <begin position="456"/>
        <end position="471"/>
    </location>
</feature>
<feature type="compositionally biased region" description="Basic and acidic residues" evidence="1">
    <location>
        <begin position="551"/>
        <end position="560"/>
    </location>
</feature>
<accession>A0A0K6S9R4</accession>
<feature type="compositionally biased region" description="Polar residues" evidence="1">
    <location>
        <begin position="243"/>
        <end position="266"/>
    </location>
</feature>
<feature type="region of interest" description="Disordered" evidence="1">
    <location>
        <begin position="449"/>
        <end position="506"/>
    </location>
</feature>
<reference evidence="2" key="1">
    <citation type="submission" date="2014-11" db="EMBL/GenBank/DDBJ databases">
        <title>Molecular phylogeny of cliff fern family Woodsiaceae with morphological implications.</title>
        <authorList>
            <person name="Shao Y.-Z."/>
            <person name="Wei R."/>
            <person name="Zhang X.-C."/>
        </authorList>
    </citation>
    <scope>NUCLEOTIDE SEQUENCE</scope>
</reference>
<feature type="region of interest" description="Disordered" evidence="1">
    <location>
        <begin position="578"/>
        <end position="617"/>
    </location>
</feature>
<dbReference type="VEuPathDB" id="CryptoDB:Cvel_30218"/>
<feature type="compositionally biased region" description="Low complexity" evidence="1">
    <location>
        <begin position="341"/>
        <end position="364"/>
    </location>
</feature>
<feature type="region of interest" description="Disordered" evidence="1">
    <location>
        <begin position="533"/>
        <end position="566"/>
    </location>
</feature>
<feature type="compositionally biased region" description="Low complexity" evidence="1">
    <location>
        <begin position="534"/>
        <end position="548"/>
    </location>
</feature>
<dbReference type="AlphaFoldDB" id="A0A0K6S9R4"/>
<feature type="compositionally biased region" description="Basic and acidic residues" evidence="1">
    <location>
        <begin position="327"/>
        <end position="339"/>
    </location>
</feature>
<dbReference type="EMBL" id="CDMZ01003485">
    <property type="protein sequence ID" value="CUC10299.1"/>
    <property type="molecule type" value="Genomic_DNA"/>
</dbReference>
<feature type="compositionally biased region" description="Basic and acidic residues" evidence="1">
    <location>
        <begin position="186"/>
        <end position="212"/>
    </location>
</feature>
<feature type="region of interest" description="Disordered" evidence="1">
    <location>
        <begin position="117"/>
        <end position="428"/>
    </location>
</feature>
<proteinExistence type="predicted"/>
<feature type="compositionally biased region" description="Basic and acidic residues" evidence="1">
    <location>
        <begin position="285"/>
        <end position="317"/>
    </location>
</feature>